<accession>A0A8S9P9K0</accession>
<proteinExistence type="predicted"/>
<gene>
    <name evidence="3" type="ORF">F2Q69_00006978</name>
</gene>
<comment type="caution">
    <text evidence="3">The sequence shown here is derived from an EMBL/GenBank/DDBJ whole genome shotgun (WGS) entry which is preliminary data.</text>
</comment>
<evidence type="ECO:0000256" key="1">
    <source>
        <dbReference type="SAM" id="Coils"/>
    </source>
</evidence>
<evidence type="ECO:0000313" key="4">
    <source>
        <dbReference type="Proteomes" id="UP000712600"/>
    </source>
</evidence>
<feature type="compositionally biased region" description="Basic and acidic residues" evidence="2">
    <location>
        <begin position="32"/>
        <end position="49"/>
    </location>
</feature>
<sequence>MRVEGWLTENDELSLERNFVSATYQCSNQMKTRLENSSEKEEPPIERHGVNKSGLGATVGVGTVYNDRLGFPSSTFEIDVSRFVSLIDVMISECSSEASRLARDLTEMQEKWSETEAMMKAIKDSHSAKVSKLEAEIGVLERDLGKTASSLLKEKKARKAKSRRCVDSNVGLRVTKDRQVARRDLALATVKGGMAVVRTLQSETPPSLQAEETKLSDCKGDLAAVDGNFDFVLADLKSACFLPTCSEDPQGKDLMVGENGGNAAPSLDEAMGLFWPCMAIFYASGLAVCGFESLPLCGFCFSVNG</sequence>
<feature type="region of interest" description="Disordered" evidence="2">
    <location>
        <begin position="32"/>
        <end position="53"/>
    </location>
</feature>
<dbReference type="Proteomes" id="UP000712600">
    <property type="component" value="Unassembled WGS sequence"/>
</dbReference>
<keyword evidence="1" id="KW-0175">Coiled coil</keyword>
<name>A0A8S9P9K0_BRACR</name>
<organism evidence="3 4">
    <name type="scientific">Brassica cretica</name>
    <name type="common">Mustard</name>
    <dbReference type="NCBI Taxonomy" id="69181"/>
    <lineage>
        <taxon>Eukaryota</taxon>
        <taxon>Viridiplantae</taxon>
        <taxon>Streptophyta</taxon>
        <taxon>Embryophyta</taxon>
        <taxon>Tracheophyta</taxon>
        <taxon>Spermatophyta</taxon>
        <taxon>Magnoliopsida</taxon>
        <taxon>eudicotyledons</taxon>
        <taxon>Gunneridae</taxon>
        <taxon>Pentapetalae</taxon>
        <taxon>rosids</taxon>
        <taxon>malvids</taxon>
        <taxon>Brassicales</taxon>
        <taxon>Brassicaceae</taxon>
        <taxon>Brassiceae</taxon>
        <taxon>Brassica</taxon>
    </lineage>
</organism>
<feature type="coiled-coil region" evidence="1">
    <location>
        <begin position="91"/>
        <end position="143"/>
    </location>
</feature>
<dbReference type="AlphaFoldDB" id="A0A8S9P9K0"/>
<dbReference type="EMBL" id="QGKX02001521">
    <property type="protein sequence ID" value="KAF3511900.1"/>
    <property type="molecule type" value="Genomic_DNA"/>
</dbReference>
<reference evidence="3" key="1">
    <citation type="submission" date="2019-12" db="EMBL/GenBank/DDBJ databases">
        <title>Genome sequencing and annotation of Brassica cretica.</title>
        <authorList>
            <person name="Studholme D.J."/>
            <person name="Sarris P."/>
        </authorList>
    </citation>
    <scope>NUCLEOTIDE SEQUENCE</scope>
    <source>
        <strain evidence="3">PFS-109/04</strain>
        <tissue evidence="3">Leaf</tissue>
    </source>
</reference>
<protein>
    <submittedName>
        <fullName evidence="3">Uncharacterized protein</fullName>
    </submittedName>
</protein>
<evidence type="ECO:0000256" key="2">
    <source>
        <dbReference type="SAM" id="MobiDB-lite"/>
    </source>
</evidence>
<evidence type="ECO:0000313" key="3">
    <source>
        <dbReference type="EMBL" id="KAF3511900.1"/>
    </source>
</evidence>